<organism evidence="2 3">
    <name type="scientific">Mucilaginibacter dorajii</name>
    <dbReference type="NCBI Taxonomy" id="692994"/>
    <lineage>
        <taxon>Bacteria</taxon>
        <taxon>Pseudomonadati</taxon>
        <taxon>Bacteroidota</taxon>
        <taxon>Sphingobacteriia</taxon>
        <taxon>Sphingobacteriales</taxon>
        <taxon>Sphingobacteriaceae</taxon>
        <taxon>Mucilaginibacter</taxon>
    </lineage>
</organism>
<gene>
    <name evidence="2" type="ORF">GCM10022210_29330</name>
</gene>
<accession>A0ABP7Q510</accession>
<dbReference type="Proteomes" id="UP001500742">
    <property type="component" value="Unassembled WGS sequence"/>
</dbReference>
<dbReference type="EMBL" id="BAAAZC010000019">
    <property type="protein sequence ID" value="GAA3976672.1"/>
    <property type="molecule type" value="Genomic_DNA"/>
</dbReference>
<dbReference type="InterPro" id="IPR029787">
    <property type="entry name" value="Nucleotide_cyclase"/>
</dbReference>
<sequence>MPNITQLIALKEKYGSKNSVSNLQLKSLNENFRFSADQIKNSFSYQGLDTRILNFFESQASADLLFLFIDITAFSQKCKNLTNSQLAIYLDKYYDLVIPIIYAHGGEVEKIMGDGIIAIFGQPFLTDSKDVLFSKADKCAKDIIVLLRGTEREVKVALHDGSVMYYKNKTLNYPEYTVIGKSLTELYRLESVAMNNSISYYHVSQYDNKEFCKEGAFCITNHSPSKCGYFNKSSIVQVNLQGVEWSFIKHYTCTYNT</sequence>
<protein>
    <recommendedName>
        <fullName evidence="1">Guanylate cyclase domain-containing protein</fullName>
    </recommendedName>
</protein>
<evidence type="ECO:0000259" key="1">
    <source>
        <dbReference type="PROSITE" id="PS50125"/>
    </source>
</evidence>
<dbReference type="Gene3D" id="3.30.70.1230">
    <property type="entry name" value="Nucleotide cyclase"/>
    <property type="match status" value="1"/>
</dbReference>
<proteinExistence type="predicted"/>
<feature type="domain" description="Guanylate cyclase" evidence="1">
    <location>
        <begin position="65"/>
        <end position="190"/>
    </location>
</feature>
<dbReference type="SUPFAM" id="SSF55073">
    <property type="entry name" value="Nucleotide cyclase"/>
    <property type="match status" value="1"/>
</dbReference>
<keyword evidence="3" id="KW-1185">Reference proteome</keyword>
<comment type="caution">
    <text evidence="2">The sequence shown here is derived from an EMBL/GenBank/DDBJ whole genome shotgun (WGS) entry which is preliminary data.</text>
</comment>
<reference evidence="3" key="1">
    <citation type="journal article" date="2019" name="Int. J. Syst. Evol. Microbiol.">
        <title>The Global Catalogue of Microorganisms (GCM) 10K type strain sequencing project: providing services to taxonomists for standard genome sequencing and annotation.</title>
        <authorList>
            <consortium name="The Broad Institute Genomics Platform"/>
            <consortium name="The Broad Institute Genome Sequencing Center for Infectious Disease"/>
            <person name="Wu L."/>
            <person name="Ma J."/>
        </authorList>
    </citation>
    <scope>NUCLEOTIDE SEQUENCE [LARGE SCALE GENOMIC DNA]</scope>
    <source>
        <strain evidence="3">JCM 16601</strain>
    </source>
</reference>
<evidence type="ECO:0000313" key="2">
    <source>
        <dbReference type="EMBL" id="GAA3976672.1"/>
    </source>
</evidence>
<dbReference type="CDD" id="cd07302">
    <property type="entry name" value="CHD"/>
    <property type="match status" value="1"/>
</dbReference>
<dbReference type="PROSITE" id="PS50125">
    <property type="entry name" value="GUANYLATE_CYCLASE_2"/>
    <property type="match status" value="1"/>
</dbReference>
<name>A0ABP7Q510_9SPHI</name>
<dbReference type="RefSeq" id="WP_259087259.1">
    <property type="nucleotide sequence ID" value="NZ_BAAAZC010000019.1"/>
</dbReference>
<evidence type="ECO:0000313" key="3">
    <source>
        <dbReference type="Proteomes" id="UP001500742"/>
    </source>
</evidence>
<dbReference type="InterPro" id="IPR001054">
    <property type="entry name" value="A/G_cyclase"/>
</dbReference>